<dbReference type="AlphaFoldDB" id="A0A4S2LIU4"/>
<dbReference type="Proteomes" id="UP000308267">
    <property type="component" value="Unassembled WGS sequence"/>
</dbReference>
<accession>A0A4S2LIU4</accession>
<sequence>MLCLVHATGGTCECEFYSHFPSPYAETVQCPLYVLSLRFSKLFLLSLHITRVPRLFVCLCVCLFDHLFQDMRTQTHTHRINYCLLRIHVQIHVYMRKREMSCDCTFASVESSRMLTWQMG</sequence>
<proteinExistence type="predicted"/>
<reference evidence="1 2" key="1">
    <citation type="journal article" date="2019" name="BMC Genomics">
        <title>New insights from Opisthorchis felineus genome: update on genomics of the epidemiologically important liver flukes.</title>
        <authorList>
            <person name="Ershov N.I."/>
            <person name="Mordvinov V.A."/>
            <person name="Prokhortchouk E.B."/>
            <person name="Pakharukova M.Y."/>
            <person name="Gunbin K.V."/>
            <person name="Ustyantsev K."/>
            <person name="Genaev M.A."/>
            <person name="Blinov A.G."/>
            <person name="Mazur A."/>
            <person name="Boulygina E."/>
            <person name="Tsygankova S."/>
            <person name="Khrameeva E."/>
            <person name="Chekanov N."/>
            <person name="Fan G."/>
            <person name="Xiao A."/>
            <person name="Zhang H."/>
            <person name="Xu X."/>
            <person name="Yang H."/>
            <person name="Solovyev V."/>
            <person name="Lee S.M."/>
            <person name="Liu X."/>
            <person name="Afonnikov D.A."/>
            <person name="Skryabin K.G."/>
        </authorList>
    </citation>
    <scope>NUCLEOTIDE SEQUENCE [LARGE SCALE GENOMIC DNA]</scope>
    <source>
        <strain evidence="1">AK-0245</strain>
        <tissue evidence="1">Whole organism</tissue>
    </source>
</reference>
<comment type="caution">
    <text evidence="1">The sequence shown here is derived from an EMBL/GenBank/DDBJ whole genome shotgun (WGS) entry which is preliminary data.</text>
</comment>
<name>A0A4S2LIU4_OPIFE</name>
<gene>
    <name evidence="1" type="ORF">CRM22_006920</name>
</gene>
<keyword evidence="2" id="KW-1185">Reference proteome</keyword>
<evidence type="ECO:0000313" key="1">
    <source>
        <dbReference type="EMBL" id="TGZ63430.1"/>
    </source>
</evidence>
<evidence type="ECO:0000313" key="2">
    <source>
        <dbReference type="Proteomes" id="UP000308267"/>
    </source>
</evidence>
<dbReference type="EMBL" id="SJOL01007164">
    <property type="protein sequence ID" value="TGZ63430.1"/>
    <property type="molecule type" value="Genomic_DNA"/>
</dbReference>
<dbReference type="OrthoDB" id="10551239at2759"/>
<organism evidence="1 2">
    <name type="scientific">Opisthorchis felineus</name>
    <dbReference type="NCBI Taxonomy" id="147828"/>
    <lineage>
        <taxon>Eukaryota</taxon>
        <taxon>Metazoa</taxon>
        <taxon>Spiralia</taxon>
        <taxon>Lophotrochozoa</taxon>
        <taxon>Platyhelminthes</taxon>
        <taxon>Trematoda</taxon>
        <taxon>Digenea</taxon>
        <taxon>Opisthorchiida</taxon>
        <taxon>Opisthorchiata</taxon>
        <taxon>Opisthorchiidae</taxon>
        <taxon>Opisthorchis</taxon>
    </lineage>
</organism>
<protein>
    <submittedName>
        <fullName evidence="1">Uncharacterized protein</fullName>
    </submittedName>
</protein>